<dbReference type="InterPro" id="IPR004155">
    <property type="entry name" value="PBS_lyase_HEAT"/>
</dbReference>
<comment type="caution">
    <text evidence="2">The sequence shown here is derived from an EMBL/GenBank/DDBJ whole genome shotgun (WGS) entry which is preliminary data.</text>
</comment>
<dbReference type="Gene3D" id="1.25.10.10">
    <property type="entry name" value="Leucine-rich Repeat Variant"/>
    <property type="match status" value="2"/>
</dbReference>
<keyword evidence="3" id="KW-1185">Reference proteome</keyword>
<proteinExistence type="predicted"/>
<dbReference type="PANTHER" id="PTHR12697">
    <property type="entry name" value="PBS LYASE HEAT-LIKE PROTEIN"/>
    <property type="match status" value="1"/>
</dbReference>
<dbReference type="Pfam" id="PF13646">
    <property type="entry name" value="HEAT_2"/>
    <property type="match status" value="2"/>
</dbReference>
<feature type="transmembrane region" description="Helical" evidence="1">
    <location>
        <begin position="6"/>
        <end position="28"/>
    </location>
</feature>
<dbReference type="Proteomes" id="UP001501074">
    <property type="component" value="Unassembled WGS sequence"/>
</dbReference>
<reference evidence="3" key="1">
    <citation type="journal article" date="2019" name="Int. J. Syst. Evol. Microbiol.">
        <title>The Global Catalogue of Microorganisms (GCM) 10K type strain sequencing project: providing services to taxonomists for standard genome sequencing and annotation.</title>
        <authorList>
            <consortium name="The Broad Institute Genomics Platform"/>
            <consortium name="The Broad Institute Genome Sequencing Center for Infectious Disease"/>
            <person name="Wu L."/>
            <person name="Ma J."/>
        </authorList>
    </citation>
    <scope>NUCLEOTIDE SEQUENCE [LARGE SCALE GENOMIC DNA]</scope>
    <source>
        <strain evidence="3">JCM 16902</strain>
    </source>
</reference>
<keyword evidence="1" id="KW-0812">Transmembrane</keyword>
<evidence type="ECO:0008006" key="4">
    <source>
        <dbReference type="Google" id="ProtNLM"/>
    </source>
</evidence>
<dbReference type="SUPFAM" id="SSF48371">
    <property type="entry name" value="ARM repeat"/>
    <property type="match status" value="1"/>
</dbReference>
<gene>
    <name evidence="2" type="ORF">GCM10022223_21100</name>
</gene>
<keyword evidence="1" id="KW-0472">Membrane</keyword>
<dbReference type="PANTHER" id="PTHR12697:SF5">
    <property type="entry name" value="DEOXYHYPUSINE HYDROXYLASE"/>
    <property type="match status" value="1"/>
</dbReference>
<name>A0ABP6ZE35_9ACTN</name>
<accession>A0ABP6ZE35</accession>
<keyword evidence="1" id="KW-1133">Transmembrane helix</keyword>
<sequence>MSTEAILLIAATLNLVLIIGLSLSTALLKARRERRAKRHEEELALLRPVMMRYLATWEDGDAHDLADMLIGYRGVTTSFEELVAGLLPKLRGADRSVLVDILRRRGTIDEARLNTSSRVAVRRYRAVELLGAAGVSEGIPEAAKLLADHSTDVRLAAVRALGRIGTGEAGAALLEHLDSEEGQKYPLPPHPVTMALLRIGADATQALTRALDAEQVEVRTIAAEVLGVLGVYPAVSELQIRMRVDPSVSVRLGATHALGRLSMPSSVDDLTAMLRTEEDVEVLAAACNALGRIIDPASMPELEQAVAHPHPTVRVAAAMALVPFGETGLDRLREIAQRDAAGGDAAREVLARNSIATNTTPLISL</sequence>
<dbReference type="InterPro" id="IPR011989">
    <property type="entry name" value="ARM-like"/>
</dbReference>
<dbReference type="SMART" id="SM00567">
    <property type="entry name" value="EZ_HEAT"/>
    <property type="match status" value="5"/>
</dbReference>
<evidence type="ECO:0000313" key="3">
    <source>
        <dbReference type="Proteomes" id="UP001501074"/>
    </source>
</evidence>
<dbReference type="EMBL" id="BAAAZO010000003">
    <property type="protein sequence ID" value="GAA3605146.1"/>
    <property type="molecule type" value="Genomic_DNA"/>
</dbReference>
<protein>
    <recommendedName>
        <fullName evidence="4">HEAT repeat domain-containing protein</fullName>
    </recommendedName>
</protein>
<organism evidence="2 3">
    <name type="scientific">Kineosporia mesophila</name>
    <dbReference type="NCBI Taxonomy" id="566012"/>
    <lineage>
        <taxon>Bacteria</taxon>
        <taxon>Bacillati</taxon>
        <taxon>Actinomycetota</taxon>
        <taxon>Actinomycetes</taxon>
        <taxon>Kineosporiales</taxon>
        <taxon>Kineosporiaceae</taxon>
        <taxon>Kineosporia</taxon>
    </lineage>
</organism>
<evidence type="ECO:0000256" key="1">
    <source>
        <dbReference type="SAM" id="Phobius"/>
    </source>
</evidence>
<evidence type="ECO:0000313" key="2">
    <source>
        <dbReference type="EMBL" id="GAA3605146.1"/>
    </source>
</evidence>
<dbReference type="RefSeq" id="WP_231483101.1">
    <property type="nucleotide sequence ID" value="NZ_BAAAZO010000003.1"/>
</dbReference>
<dbReference type="InterPro" id="IPR016024">
    <property type="entry name" value="ARM-type_fold"/>
</dbReference>